<protein>
    <submittedName>
        <fullName evidence="1">Uncharacterized protein</fullName>
    </submittedName>
</protein>
<evidence type="ECO:0000313" key="1">
    <source>
        <dbReference type="EMBL" id="SNV51163.1"/>
    </source>
</evidence>
<dbReference type="EMBL" id="LT906465">
    <property type="protein sequence ID" value="SNV51163.1"/>
    <property type="molecule type" value="Genomic_DNA"/>
</dbReference>
<keyword evidence="2" id="KW-1185">Reference proteome</keyword>
<gene>
    <name evidence="1" type="ORF">SAMEA4412677_02618</name>
</gene>
<dbReference type="Proteomes" id="UP000215196">
    <property type="component" value="Chromosome 1"/>
</dbReference>
<dbReference type="RefSeq" id="WP_095073899.1">
    <property type="nucleotide sequence ID" value="NZ_LT906465.1"/>
</dbReference>
<dbReference type="KEGG" id="ctak:4412677_02618"/>
<reference evidence="1 2" key="1">
    <citation type="submission" date="2017-06" db="EMBL/GenBank/DDBJ databases">
        <authorList>
            <consortium name="Pathogen Informatics"/>
        </authorList>
    </citation>
    <scope>NUCLEOTIDE SEQUENCE [LARGE SCALE GENOMIC DNA]</scope>
    <source>
        <strain evidence="1 2">NCTC13490</strain>
    </source>
</reference>
<dbReference type="AlphaFoldDB" id="A0A239XYK3"/>
<name>A0A239XYK3_9FLAO</name>
<accession>A0A239XYK3</accession>
<evidence type="ECO:0000313" key="2">
    <source>
        <dbReference type="Proteomes" id="UP000215196"/>
    </source>
</evidence>
<sequence>MGTSKSFSDVKHSMIPNWGNLSSSLTTNCNSSELTTPKLKSIMGNFVSALSGANTGGRGGSRAGARSSIRTAKKIGGVLSQFISSGNNIRETLAYTGLTDINNRSVGDVINHLIEYCSDSAASIDDNAAKEATRQLLEELIGQAESVDEVETLLEQTFSSNSLEDIIVKYFAYYINELLSKWFYENLIKSKGENDCNNLFGQIKNFIFERVNDIHRRNPLQNVDWSSDEADRLVKNIQQDVLTVFE</sequence>
<organism evidence="1 2">
    <name type="scientific">Chryseobacterium taklimakanense</name>
    <dbReference type="NCBI Taxonomy" id="536441"/>
    <lineage>
        <taxon>Bacteria</taxon>
        <taxon>Pseudomonadati</taxon>
        <taxon>Bacteroidota</taxon>
        <taxon>Flavobacteriia</taxon>
        <taxon>Flavobacteriales</taxon>
        <taxon>Weeksellaceae</taxon>
        <taxon>Chryseobacterium group</taxon>
        <taxon>Chryseobacterium</taxon>
    </lineage>
</organism>
<proteinExistence type="predicted"/>